<comment type="caution">
    <text evidence="2">The sequence shown here is derived from an EMBL/GenBank/DDBJ whole genome shotgun (WGS) entry which is preliminary data.</text>
</comment>
<dbReference type="OrthoDB" id="2589715at2759"/>
<dbReference type="STRING" id="205917.A0A4Y9XT92"/>
<keyword evidence="3" id="KW-1185">Reference proteome</keyword>
<evidence type="ECO:0008006" key="4">
    <source>
        <dbReference type="Google" id="ProtNLM"/>
    </source>
</evidence>
<feature type="compositionally biased region" description="Low complexity" evidence="1">
    <location>
        <begin position="599"/>
        <end position="617"/>
    </location>
</feature>
<sequence length="706" mass="77894">MATSGRNAALSTESNIRRCDSDGADPSTIQHKFLVGYQGWFTCHGDGQPIGEGHHGWLHWFTWPVPEGGNINIDLWPDTSDYSPSELFPAPGFKHENGDQAFLFSSRHPKTVQRHFHYMAQNGVDGAFLQRFVGQCDLEQGNHGIRRLRDEVGDRVKEAAEKEGRVFAIMYDVAGVQADRILKIIEEDWKHLVYEKGVLDSPNYLREKGKPVIAIWGFGFNDAHHTPEQMRAVTQFLRNATPGGAFLMAGTPTHWRMHREDADPNPEFPAAFMECFDAVSPWSVGRYAEQGGIDWFAENCIKPDIEFVENWERTKGKRVEYIPVVHPGGSAVNMSQGKWDINGAPRQGGRFLWRQLYNARRLGGGIIYGAMWDEFDEGTNFLPVVPHKNQLPHDEQNKFKFMAYDIDGYDIPADWYMRIAGYASEALKGERKIGEAFPEQEIKDWWASRPQYERGGAVMAGAGTSTAGTLHVVNTDPSKEPPPPPYTPAPGQGVQTVPIEKPAVPLSTRPSTSAAPPPQGQGQGRDASVSALADTFQQQSLNSPPPPVRPRLAPRSKKSSHTTIITTTTNMTGTTPTASPSPKSPPRILTTPPGHRHSGASGLRLRSNSSSSTTTSHNRSRNHNRAHSRTPVRIRAHQARRRPGGFDVQFPQAQAGGAYGYGYAPGYGPPPVPGPGYGEQGHSYRHTHSGSSPPPPPIPPRTSMSR</sequence>
<accession>A0A4Y9XT92</accession>
<feature type="compositionally biased region" description="Low complexity" evidence="1">
    <location>
        <begin position="562"/>
        <end position="581"/>
    </location>
</feature>
<dbReference type="CDD" id="cd11576">
    <property type="entry name" value="GH99_GH71_like_2"/>
    <property type="match status" value="1"/>
</dbReference>
<feature type="compositionally biased region" description="Basic residues" evidence="1">
    <location>
        <begin position="618"/>
        <end position="643"/>
    </location>
</feature>
<evidence type="ECO:0000313" key="2">
    <source>
        <dbReference type="EMBL" id="TFY52992.1"/>
    </source>
</evidence>
<evidence type="ECO:0000313" key="3">
    <source>
        <dbReference type="Proteomes" id="UP000298327"/>
    </source>
</evidence>
<feature type="compositionally biased region" description="Low complexity" evidence="1">
    <location>
        <begin position="505"/>
        <end position="514"/>
    </location>
</feature>
<gene>
    <name evidence="2" type="ORF">EVG20_g10314</name>
</gene>
<dbReference type="Gene3D" id="3.20.20.80">
    <property type="entry name" value="Glycosidases"/>
    <property type="match status" value="1"/>
</dbReference>
<reference evidence="2 3" key="1">
    <citation type="submission" date="2019-02" db="EMBL/GenBank/DDBJ databases">
        <title>Genome sequencing of the rare red list fungi Dentipellis fragilis.</title>
        <authorList>
            <person name="Buettner E."/>
            <person name="Kellner H."/>
        </authorList>
    </citation>
    <scope>NUCLEOTIDE SEQUENCE [LARGE SCALE GENOMIC DNA]</scope>
    <source>
        <strain evidence="2 3">DSM 105465</strain>
    </source>
</reference>
<organism evidence="2 3">
    <name type="scientific">Dentipellis fragilis</name>
    <dbReference type="NCBI Taxonomy" id="205917"/>
    <lineage>
        <taxon>Eukaryota</taxon>
        <taxon>Fungi</taxon>
        <taxon>Dikarya</taxon>
        <taxon>Basidiomycota</taxon>
        <taxon>Agaricomycotina</taxon>
        <taxon>Agaricomycetes</taxon>
        <taxon>Russulales</taxon>
        <taxon>Hericiaceae</taxon>
        <taxon>Dentipellis</taxon>
    </lineage>
</organism>
<feature type="region of interest" description="Disordered" evidence="1">
    <location>
        <begin position="468"/>
        <end position="706"/>
    </location>
</feature>
<dbReference type="Proteomes" id="UP000298327">
    <property type="component" value="Unassembled WGS sequence"/>
</dbReference>
<proteinExistence type="predicted"/>
<protein>
    <recommendedName>
        <fullName evidence="4">Xylosidase/arabinosidase</fullName>
    </recommendedName>
</protein>
<dbReference type="EMBL" id="SEOQ01001217">
    <property type="protein sequence ID" value="TFY52992.1"/>
    <property type="molecule type" value="Genomic_DNA"/>
</dbReference>
<evidence type="ECO:0000256" key="1">
    <source>
        <dbReference type="SAM" id="MobiDB-lite"/>
    </source>
</evidence>
<dbReference type="AlphaFoldDB" id="A0A4Y9XT92"/>
<name>A0A4Y9XT92_9AGAM</name>